<feature type="compositionally biased region" description="Pro residues" evidence="1">
    <location>
        <begin position="181"/>
        <end position="195"/>
    </location>
</feature>
<evidence type="ECO:0000313" key="3">
    <source>
        <dbReference type="Proteomes" id="UP000321805"/>
    </source>
</evidence>
<feature type="compositionally biased region" description="Low complexity" evidence="1">
    <location>
        <begin position="151"/>
        <end position="161"/>
    </location>
</feature>
<protein>
    <recommendedName>
        <fullName evidence="4">DUF3618 domain-containing protein</fullName>
    </recommendedName>
</protein>
<evidence type="ECO:0008006" key="4">
    <source>
        <dbReference type="Google" id="ProtNLM"/>
    </source>
</evidence>
<feature type="compositionally biased region" description="Basic and acidic residues" evidence="1">
    <location>
        <begin position="41"/>
        <end position="54"/>
    </location>
</feature>
<dbReference type="KEGG" id="bsol:FSW04_10200"/>
<dbReference type="EMBL" id="CP042430">
    <property type="protein sequence ID" value="QEC47904.1"/>
    <property type="molecule type" value="Genomic_DNA"/>
</dbReference>
<accession>A0A5B8U493</accession>
<dbReference type="OrthoDB" id="5245101at2"/>
<dbReference type="RefSeq" id="WP_146918884.1">
    <property type="nucleotide sequence ID" value="NZ_CP042430.1"/>
</dbReference>
<reference evidence="2 3" key="1">
    <citation type="journal article" date="2018" name="J. Microbiol.">
        <title>Baekduia soli gen. nov., sp. nov., a novel bacterium isolated from the soil of Baekdu Mountain and proposal of a novel family name, Baekduiaceae fam. nov.</title>
        <authorList>
            <person name="An D.S."/>
            <person name="Siddiqi M.Z."/>
            <person name="Kim K.H."/>
            <person name="Yu H.S."/>
            <person name="Im W.T."/>
        </authorList>
    </citation>
    <scope>NUCLEOTIDE SEQUENCE [LARGE SCALE GENOMIC DNA]</scope>
    <source>
        <strain evidence="2 3">BR7-21</strain>
    </source>
</reference>
<organism evidence="2 3">
    <name type="scientific">Baekduia soli</name>
    <dbReference type="NCBI Taxonomy" id="496014"/>
    <lineage>
        <taxon>Bacteria</taxon>
        <taxon>Bacillati</taxon>
        <taxon>Actinomycetota</taxon>
        <taxon>Thermoleophilia</taxon>
        <taxon>Solirubrobacterales</taxon>
        <taxon>Baekduiaceae</taxon>
        <taxon>Baekduia</taxon>
    </lineage>
</organism>
<evidence type="ECO:0000256" key="1">
    <source>
        <dbReference type="SAM" id="MobiDB-lite"/>
    </source>
</evidence>
<evidence type="ECO:0000313" key="2">
    <source>
        <dbReference type="EMBL" id="QEC47904.1"/>
    </source>
</evidence>
<keyword evidence="3" id="KW-1185">Reference proteome</keyword>
<proteinExistence type="predicted"/>
<gene>
    <name evidence="2" type="ORF">FSW04_10200</name>
</gene>
<dbReference type="Proteomes" id="UP000321805">
    <property type="component" value="Chromosome"/>
</dbReference>
<dbReference type="AlphaFoldDB" id="A0A5B8U493"/>
<feature type="compositionally biased region" description="Low complexity" evidence="1">
    <location>
        <begin position="168"/>
        <end position="180"/>
    </location>
</feature>
<name>A0A5B8U493_9ACTN</name>
<feature type="compositionally biased region" description="Low complexity" evidence="1">
    <location>
        <begin position="17"/>
        <end position="32"/>
    </location>
</feature>
<sequence>MTQMDAGTGEQVREKAGAVAGQAQEKAQQAAGRLGDQARAQIDERSTDVGRRVGEQAADLRAVGDQLRQQGKDRPARLVDEAAHHVERAGGWLQESDADAILDDVEDAARKNPWAVVAGGVVLGLAASRFLKASSGDRYRTRGLGADVRRGALPAPAAAGPDQRFTRAAAPAAPTMADPPADSPQVPPPTGSGAL</sequence>
<feature type="region of interest" description="Disordered" evidence="1">
    <location>
        <begin position="1"/>
        <end position="75"/>
    </location>
</feature>
<feature type="region of interest" description="Disordered" evidence="1">
    <location>
        <begin position="150"/>
        <end position="195"/>
    </location>
</feature>